<protein>
    <submittedName>
        <fullName evidence="1">Transposase, is605 family, orfa and orfb fusion</fullName>
    </submittedName>
</protein>
<organism evidence="1 2">
    <name type="scientific">Paraburkholderia hospita</name>
    <dbReference type="NCBI Taxonomy" id="169430"/>
    <lineage>
        <taxon>Bacteria</taxon>
        <taxon>Pseudomonadati</taxon>
        <taxon>Pseudomonadota</taxon>
        <taxon>Betaproteobacteria</taxon>
        <taxon>Burkholderiales</taxon>
        <taxon>Burkholderiaceae</taxon>
        <taxon>Paraburkholderia</taxon>
    </lineage>
</organism>
<keyword evidence="2" id="KW-1185">Reference proteome</keyword>
<dbReference type="EMBL" id="AKAU01000323">
    <property type="protein sequence ID" value="EIM93127.1"/>
    <property type="molecule type" value="Genomic_DNA"/>
</dbReference>
<name>A0ABN0F3G9_9BURK</name>
<gene>
    <name evidence="1" type="ORF">WQE_51205</name>
</gene>
<sequence length="93" mass="10151">MHSVTVLRTGRFPLLREEASSGQRNAVLSGALTQAIAWASKTRKPVVAEALDFTAKRKAMTQLSPKGARMLSGLLYAKYRQLLEAKCFGQASI</sequence>
<comment type="caution">
    <text evidence="1">The sequence shown here is derived from an EMBL/GenBank/DDBJ whole genome shotgun (WGS) entry which is preliminary data.</text>
</comment>
<dbReference type="RefSeq" id="WP_009771545.1">
    <property type="nucleotide sequence ID" value="NZ_AKAU01000323.1"/>
</dbReference>
<reference evidence="1 2" key="1">
    <citation type="journal article" date="2012" name="J. Bacteriol.">
        <title>Draft Genome Sequence of the Soil Bacterium Burkholderia terrae Strain BS001, Which Interacts with Fungal Surface Structures.</title>
        <authorList>
            <person name="Nazir R."/>
            <person name="Hansen M.A."/>
            <person name="Sorensen S."/>
            <person name="van Elsas J.D."/>
        </authorList>
    </citation>
    <scope>NUCLEOTIDE SEQUENCE [LARGE SCALE GENOMIC DNA]</scope>
    <source>
        <strain evidence="1 2">BS001</strain>
    </source>
</reference>
<proteinExistence type="predicted"/>
<accession>A0ABN0F3G9</accession>
<evidence type="ECO:0000313" key="2">
    <source>
        <dbReference type="Proteomes" id="UP000004980"/>
    </source>
</evidence>
<evidence type="ECO:0000313" key="1">
    <source>
        <dbReference type="EMBL" id="EIM93127.1"/>
    </source>
</evidence>
<dbReference type="Proteomes" id="UP000004980">
    <property type="component" value="Unassembled WGS sequence"/>
</dbReference>